<feature type="transmembrane region" description="Helical" evidence="1">
    <location>
        <begin position="524"/>
        <end position="542"/>
    </location>
</feature>
<feature type="transmembrane region" description="Helical" evidence="1">
    <location>
        <begin position="128"/>
        <end position="150"/>
    </location>
</feature>
<accession>A0A2A4JGF7</accession>
<dbReference type="EMBL" id="NWSH01001667">
    <property type="protein sequence ID" value="PCG70472.1"/>
    <property type="molecule type" value="Genomic_DNA"/>
</dbReference>
<dbReference type="InterPro" id="IPR052728">
    <property type="entry name" value="O2_lipid_transport_reg"/>
</dbReference>
<organism evidence="2">
    <name type="scientific">Heliothis virescens</name>
    <name type="common">Tobacco budworm moth</name>
    <dbReference type="NCBI Taxonomy" id="7102"/>
    <lineage>
        <taxon>Eukaryota</taxon>
        <taxon>Metazoa</taxon>
        <taxon>Ecdysozoa</taxon>
        <taxon>Arthropoda</taxon>
        <taxon>Hexapoda</taxon>
        <taxon>Insecta</taxon>
        <taxon>Pterygota</taxon>
        <taxon>Neoptera</taxon>
        <taxon>Endopterygota</taxon>
        <taxon>Lepidoptera</taxon>
        <taxon>Glossata</taxon>
        <taxon>Ditrysia</taxon>
        <taxon>Noctuoidea</taxon>
        <taxon>Noctuidae</taxon>
        <taxon>Heliothinae</taxon>
        <taxon>Heliothis</taxon>
    </lineage>
</organism>
<comment type="caution">
    <text evidence="2">The sequence shown here is derived from an EMBL/GenBank/DDBJ whole genome shotgun (WGS) entry which is preliminary data.</text>
</comment>
<dbReference type="AlphaFoldDB" id="A0A2A4JGF7"/>
<dbReference type="PANTHER" id="PTHR11161">
    <property type="entry name" value="O-ACYLTRANSFERASE"/>
    <property type="match status" value="1"/>
</dbReference>
<feature type="transmembrane region" description="Helical" evidence="1">
    <location>
        <begin position="495"/>
        <end position="512"/>
    </location>
</feature>
<gene>
    <name evidence="2" type="ORF">B5V51_2926</name>
</gene>
<feature type="transmembrane region" description="Helical" evidence="1">
    <location>
        <begin position="234"/>
        <end position="255"/>
    </location>
</feature>
<feature type="transmembrane region" description="Helical" evidence="1">
    <location>
        <begin position="455"/>
        <end position="475"/>
    </location>
</feature>
<dbReference type="PANTHER" id="PTHR11161:SF22">
    <property type="entry name" value="ACYLTRANSFERASE 3 DOMAIN-CONTAINING PROTEIN-RELATED"/>
    <property type="match status" value="1"/>
</dbReference>
<feature type="transmembrane region" description="Helical" evidence="1">
    <location>
        <begin position="276"/>
        <end position="297"/>
    </location>
</feature>
<evidence type="ECO:0000313" key="2">
    <source>
        <dbReference type="EMBL" id="PCG70472.1"/>
    </source>
</evidence>
<evidence type="ECO:0000256" key="1">
    <source>
        <dbReference type="SAM" id="Phobius"/>
    </source>
</evidence>
<feature type="transmembrane region" description="Helical" evidence="1">
    <location>
        <begin position="343"/>
        <end position="362"/>
    </location>
</feature>
<feature type="transmembrane region" description="Helical" evidence="1">
    <location>
        <begin position="195"/>
        <end position="214"/>
    </location>
</feature>
<keyword evidence="1" id="KW-1133">Transmembrane helix</keyword>
<keyword evidence="1" id="KW-0472">Membrane</keyword>
<feature type="transmembrane region" description="Helical" evidence="1">
    <location>
        <begin position="369"/>
        <end position="389"/>
    </location>
</feature>
<feature type="transmembrane region" description="Helical" evidence="1">
    <location>
        <begin position="562"/>
        <end position="583"/>
    </location>
</feature>
<protein>
    <submittedName>
        <fullName evidence="2">Uncharacterized protein</fullName>
    </submittedName>
</protein>
<sequence length="610" mass="70179">MPALFGMDDYEACMAESGGTYCVVDVNLHEGNNTELMDMIQGYSEHKMKHFNHTQIHRAVCVTRTCKDFLRSPNTNSKNTNSTWDLRQTLEECLNNSLYSQYKLEGKLDGIQYCKREGDTEKIDYSDIIMAVVYLVLIILNVVGSLYDVLSCKEEKTGNPYLLAFSLRRNWKKLIAPNNSGQEPRLERLKQFHGLRTMTMFCVFFSHTTLIMSYSYVDNPLYIETSYEDPLKQILFNGSLVTHTFFVMSSFLLAYNFQLYAEKHAVSWWQFPKGILLRWLRLTPTYAFVMFSLSTWMRHLFNGPLWQLVVTSEANACRQYWWAQLLYVNNYVYDDAFCMPQTWYLAADTQLFIMGLLVCVVARTCRTRVVLLATLFLLALALVAGHTYFQDLEAVVIQSPESYRNLYASDATFRLLYIRGHTNMSTYLLGLAGGFLAYHCQTNKVDLDKYKKHRWVVWLVFPLGVAVILSGGLFYRDAVRAPPAYRVLYAAAYKPVFQLLVVSLILGCIFKFESVYRGIIEWRGWAWTGRVSYSAFLLHTLFQRGLVGAQTQPIHMSDYYVMTVLAATIFLTYLCACMLWLCLEAPAAALVRAVLTPANKQTNKQDVTKV</sequence>
<reference evidence="2" key="1">
    <citation type="submission" date="2017-09" db="EMBL/GenBank/DDBJ databases">
        <title>Contemporary evolution of a Lepidopteran species, Heliothis virescens, in response to modern agricultural practices.</title>
        <authorList>
            <person name="Fritz M.L."/>
            <person name="Deyonke A.M."/>
            <person name="Papanicolaou A."/>
            <person name="Micinski S."/>
            <person name="Westbrook J."/>
            <person name="Gould F."/>
        </authorList>
    </citation>
    <scope>NUCLEOTIDE SEQUENCE [LARGE SCALE GENOMIC DNA]</scope>
    <source>
        <strain evidence="2">HvINT-</strain>
        <tissue evidence="2">Whole body</tissue>
    </source>
</reference>
<keyword evidence="1" id="KW-0812">Transmembrane</keyword>
<feature type="transmembrane region" description="Helical" evidence="1">
    <location>
        <begin position="424"/>
        <end position="443"/>
    </location>
</feature>
<proteinExistence type="predicted"/>
<name>A0A2A4JGF7_HELVI</name>